<dbReference type="OrthoDB" id="5917722at2759"/>
<dbReference type="Pfam" id="PF06679">
    <property type="entry name" value="DUF1180"/>
    <property type="match status" value="1"/>
</dbReference>
<evidence type="ECO:0000256" key="2">
    <source>
        <dbReference type="SAM" id="SignalP"/>
    </source>
</evidence>
<feature type="chain" id="PRO_5024432335" evidence="2">
    <location>
        <begin position="21"/>
        <end position="156"/>
    </location>
</feature>
<comment type="caution">
    <text evidence="3">The sequence shown here is derived from an EMBL/GenBank/DDBJ whole genome shotgun (WGS) entry which is preliminary data.</text>
</comment>
<keyword evidence="1" id="KW-0812">Transmembrane</keyword>
<evidence type="ECO:0000313" key="4">
    <source>
        <dbReference type="Proteomes" id="UP000326759"/>
    </source>
</evidence>
<keyword evidence="1" id="KW-1133">Transmembrane helix</keyword>
<dbReference type="Proteomes" id="UP000326759">
    <property type="component" value="Unassembled WGS sequence"/>
</dbReference>
<proteinExistence type="predicted"/>
<name>A0A5N5SNI3_9CRUS</name>
<evidence type="ECO:0000256" key="1">
    <source>
        <dbReference type="SAM" id="Phobius"/>
    </source>
</evidence>
<protein>
    <submittedName>
        <fullName evidence="3">Uncharacterized protein</fullName>
    </submittedName>
</protein>
<keyword evidence="1" id="KW-0472">Membrane</keyword>
<feature type="signal peptide" evidence="2">
    <location>
        <begin position="1"/>
        <end position="20"/>
    </location>
</feature>
<keyword evidence="4" id="KW-1185">Reference proteome</keyword>
<reference evidence="3 4" key="1">
    <citation type="journal article" date="2019" name="PLoS Biol.">
        <title>Sex chromosomes control vertical transmission of feminizing Wolbachia symbionts in an isopod.</title>
        <authorList>
            <person name="Becking T."/>
            <person name="Chebbi M.A."/>
            <person name="Giraud I."/>
            <person name="Moumen B."/>
            <person name="Laverre T."/>
            <person name="Caubet Y."/>
            <person name="Peccoud J."/>
            <person name="Gilbert C."/>
            <person name="Cordaux R."/>
        </authorList>
    </citation>
    <scope>NUCLEOTIDE SEQUENCE [LARGE SCALE GENOMIC DNA]</scope>
    <source>
        <strain evidence="3">ANa2</strain>
        <tissue evidence="3">Whole body excluding digestive tract and cuticle</tissue>
    </source>
</reference>
<accession>A0A5N5SNI3</accession>
<dbReference type="AlphaFoldDB" id="A0A5N5SNI3"/>
<organism evidence="3 4">
    <name type="scientific">Armadillidium nasatum</name>
    <dbReference type="NCBI Taxonomy" id="96803"/>
    <lineage>
        <taxon>Eukaryota</taxon>
        <taxon>Metazoa</taxon>
        <taxon>Ecdysozoa</taxon>
        <taxon>Arthropoda</taxon>
        <taxon>Crustacea</taxon>
        <taxon>Multicrustacea</taxon>
        <taxon>Malacostraca</taxon>
        <taxon>Eumalacostraca</taxon>
        <taxon>Peracarida</taxon>
        <taxon>Isopoda</taxon>
        <taxon>Oniscidea</taxon>
        <taxon>Crinocheta</taxon>
        <taxon>Armadillidiidae</taxon>
        <taxon>Armadillidium</taxon>
    </lineage>
</organism>
<feature type="transmembrane region" description="Helical" evidence="1">
    <location>
        <begin position="84"/>
        <end position="105"/>
    </location>
</feature>
<evidence type="ECO:0000313" key="3">
    <source>
        <dbReference type="EMBL" id="KAB7495268.1"/>
    </source>
</evidence>
<dbReference type="EMBL" id="SEYY01022817">
    <property type="protein sequence ID" value="KAB7495268.1"/>
    <property type="molecule type" value="Genomic_DNA"/>
</dbReference>
<keyword evidence="2" id="KW-0732">Signal</keyword>
<sequence length="156" mass="17781">MHYNIYILFIIYIHILKSNGENEKNVTIPSNENKDLTSEQNKTDNSVFGANQIVTSLVVPENLNISLSNNDTTKYFIKGIKTDAVFRGFYVVLGIGCIFLLYMAVKTLRLKRHRAINRYKIIATKSEDQESFFPLAADEGEDEEIFNASSNRQGYS</sequence>
<gene>
    <name evidence="3" type="ORF">Anas_07814</name>
</gene>